<dbReference type="EMBL" id="BAAABZ010000078">
    <property type="protein sequence ID" value="GAA0563862.1"/>
    <property type="molecule type" value="Genomic_DNA"/>
</dbReference>
<name>A0ABN1ECZ3_9ACTN</name>
<organism evidence="2 3">
    <name type="scientific">Streptomyces mordarskii</name>
    <dbReference type="NCBI Taxonomy" id="1226758"/>
    <lineage>
        <taxon>Bacteria</taxon>
        <taxon>Bacillati</taxon>
        <taxon>Actinomycetota</taxon>
        <taxon>Actinomycetes</taxon>
        <taxon>Kitasatosporales</taxon>
        <taxon>Streptomycetaceae</taxon>
        <taxon>Streptomyces</taxon>
    </lineage>
</organism>
<evidence type="ECO:0000313" key="2">
    <source>
        <dbReference type="EMBL" id="GAA0563862.1"/>
    </source>
</evidence>
<feature type="compositionally biased region" description="Basic and acidic residues" evidence="1">
    <location>
        <begin position="68"/>
        <end position="77"/>
    </location>
</feature>
<evidence type="ECO:0000313" key="3">
    <source>
        <dbReference type="Proteomes" id="UP001501576"/>
    </source>
</evidence>
<reference evidence="2 3" key="1">
    <citation type="journal article" date="2019" name="Int. J. Syst. Evol. Microbiol.">
        <title>The Global Catalogue of Microorganisms (GCM) 10K type strain sequencing project: providing services to taxonomists for standard genome sequencing and annotation.</title>
        <authorList>
            <consortium name="The Broad Institute Genomics Platform"/>
            <consortium name="The Broad Institute Genome Sequencing Center for Infectious Disease"/>
            <person name="Wu L."/>
            <person name="Ma J."/>
        </authorList>
    </citation>
    <scope>NUCLEOTIDE SEQUENCE [LARGE SCALE GENOMIC DNA]</scope>
    <source>
        <strain evidence="2 3">JCM 5052</strain>
    </source>
</reference>
<evidence type="ECO:0000256" key="1">
    <source>
        <dbReference type="SAM" id="MobiDB-lite"/>
    </source>
</evidence>
<proteinExistence type="predicted"/>
<protein>
    <submittedName>
        <fullName evidence="2">Uncharacterized protein</fullName>
    </submittedName>
</protein>
<accession>A0ABN1ECZ3</accession>
<feature type="region of interest" description="Disordered" evidence="1">
    <location>
        <begin position="1"/>
        <end position="22"/>
    </location>
</feature>
<comment type="caution">
    <text evidence="2">The sequence shown here is derived from an EMBL/GenBank/DDBJ whole genome shotgun (WGS) entry which is preliminary data.</text>
</comment>
<keyword evidence="3" id="KW-1185">Reference proteome</keyword>
<dbReference type="Proteomes" id="UP001501576">
    <property type="component" value="Unassembled WGS sequence"/>
</dbReference>
<sequence length="77" mass="7958">MPGCPGAGAVTAAPPNQWRGISPCGSFSQLIRGRRWTGGATTRRWLTGWSPDSGEARPRALPGPAVDTDDRSGAGPV</sequence>
<feature type="region of interest" description="Disordered" evidence="1">
    <location>
        <begin position="42"/>
        <end position="77"/>
    </location>
</feature>
<gene>
    <name evidence="2" type="ORF">GCM10010390_77840</name>
</gene>